<accession>A0A392RRN3</accession>
<evidence type="ECO:0000313" key="2">
    <source>
        <dbReference type="Proteomes" id="UP000265520"/>
    </source>
</evidence>
<proteinExistence type="predicted"/>
<evidence type="ECO:0000313" key="1">
    <source>
        <dbReference type="EMBL" id="MCI38857.1"/>
    </source>
</evidence>
<protein>
    <submittedName>
        <fullName evidence="1">Uncharacterized protein</fullName>
    </submittedName>
</protein>
<dbReference type="EMBL" id="LXQA010260749">
    <property type="protein sequence ID" value="MCI38857.1"/>
    <property type="molecule type" value="Genomic_DNA"/>
</dbReference>
<reference evidence="1 2" key="1">
    <citation type="journal article" date="2018" name="Front. Plant Sci.">
        <title>Red Clover (Trifolium pratense) and Zigzag Clover (T. medium) - A Picture of Genomic Similarities and Differences.</title>
        <authorList>
            <person name="Dluhosova J."/>
            <person name="Istvanek J."/>
            <person name="Nedelnik J."/>
            <person name="Repkova J."/>
        </authorList>
    </citation>
    <scope>NUCLEOTIDE SEQUENCE [LARGE SCALE GENOMIC DNA]</scope>
    <source>
        <strain evidence="2">cv. 10/8</strain>
        <tissue evidence="1">Leaf</tissue>
    </source>
</reference>
<dbReference type="AlphaFoldDB" id="A0A392RRN3"/>
<comment type="caution">
    <text evidence="1">The sequence shown here is derived from an EMBL/GenBank/DDBJ whole genome shotgun (WGS) entry which is preliminary data.</text>
</comment>
<keyword evidence="2" id="KW-1185">Reference proteome</keyword>
<dbReference type="Proteomes" id="UP000265520">
    <property type="component" value="Unassembled WGS sequence"/>
</dbReference>
<organism evidence="1 2">
    <name type="scientific">Trifolium medium</name>
    <dbReference type="NCBI Taxonomy" id="97028"/>
    <lineage>
        <taxon>Eukaryota</taxon>
        <taxon>Viridiplantae</taxon>
        <taxon>Streptophyta</taxon>
        <taxon>Embryophyta</taxon>
        <taxon>Tracheophyta</taxon>
        <taxon>Spermatophyta</taxon>
        <taxon>Magnoliopsida</taxon>
        <taxon>eudicotyledons</taxon>
        <taxon>Gunneridae</taxon>
        <taxon>Pentapetalae</taxon>
        <taxon>rosids</taxon>
        <taxon>fabids</taxon>
        <taxon>Fabales</taxon>
        <taxon>Fabaceae</taxon>
        <taxon>Papilionoideae</taxon>
        <taxon>50 kb inversion clade</taxon>
        <taxon>NPAAA clade</taxon>
        <taxon>Hologalegina</taxon>
        <taxon>IRL clade</taxon>
        <taxon>Trifolieae</taxon>
        <taxon>Trifolium</taxon>
    </lineage>
</organism>
<sequence length="64" mass="7046">KNDKVETSSTLSKLISMSYKDPRTIVVPHLVTSSYWLEEPSLGSLSNEVAPSTKAVRFVACFEA</sequence>
<name>A0A392RRN3_9FABA</name>
<feature type="non-terminal residue" evidence="1">
    <location>
        <position position="1"/>
    </location>
</feature>